<dbReference type="AlphaFoldDB" id="A0A9P9XVD4"/>
<dbReference type="GeneID" id="75832312"/>
<name>A0A9P9XVD4_9HYPO</name>
<accession>A0A9P9XVD4</accession>
<gene>
    <name evidence="1" type="ORF">J7T54_005829</name>
</gene>
<comment type="caution">
    <text evidence="1">The sequence shown here is derived from an EMBL/GenBank/DDBJ whole genome shotgun (WGS) entry which is preliminary data.</text>
</comment>
<reference evidence="1" key="2">
    <citation type="submission" date="2022-07" db="EMBL/GenBank/DDBJ databases">
        <authorList>
            <person name="Goncalves M.F.M."/>
            <person name="Hilario S."/>
            <person name="Van De Peer Y."/>
            <person name="Esteves A.C."/>
            <person name="Alves A."/>
        </authorList>
    </citation>
    <scope>NUCLEOTIDE SEQUENCE</scope>
    <source>
        <strain evidence="1">MUM 19.33</strain>
    </source>
</reference>
<evidence type="ECO:0000313" key="1">
    <source>
        <dbReference type="EMBL" id="KAI6778313.1"/>
    </source>
</evidence>
<sequence>MDELSDALASWKGLGIHRVYCTGIRHFDAFLSATHGPGRDMTQASRHLENVIRLTDASSGGFSKMAGAALGAVSTTSKHTLQGLL</sequence>
<protein>
    <submittedName>
        <fullName evidence="1">Uncharacterized protein</fullName>
    </submittedName>
</protein>
<dbReference type="EMBL" id="JAGIXG020000073">
    <property type="protein sequence ID" value="KAI6778313.1"/>
    <property type="molecule type" value="Genomic_DNA"/>
</dbReference>
<dbReference type="RefSeq" id="XP_051359169.1">
    <property type="nucleotide sequence ID" value="XM_051509858.1"/>
</dbReference>
<reference evidence="1" key="1">
    <citation type="journal article" date="2021" name="J Fungi (Basel)">
        <title>Genomic and Metabolomic Analyses of the Marine Fungus Emericellopsis cladophorae: Insights into Saltwater Adaptability Mechanisms and Its Biosynthetic Potential.</title>
        <authorList>
            <person name="Goncalves M.F.M."/>
            <person name="Hilario S."/>
            <person name="Van de Peer Y."/>
            <person name="Esteves A.C."/>
            <person name="Alves A."/>
        </authorList>
    </citation>
    <scope>NUCLEOTIDE SEQUENCE</scope>
    <source>
        <strain evidence="1">MUM 19.33</strain>
    </source>
</reference>
<keyword evidence="2" id="KW-1185">Reference proteome</keyword>
<evidence type="ECO:0000313" key="2">
    <source>
        <dbReference type="Proteomes" id="UP001055219"/>
    </source>
</evidence>
<dbReference type="Proteomes" id="UP001055219">
    <property type="component" value="Unassembled WGS sequence"/>
</dbReference>
<proteinExistence type="predicted"/>
<organism evidence="1 2">
    <name type="scientific">Emericellopsis cladophorae</name>
    <dbReference type="NCBI Taxonomy" id="2686198"/>
    <lineage>
        <taxon>Eukaryota</taxon>
        <taxon>Fungi</taxon>
        <taxon>Dikarya</taxon>
        <taxon>Ascomycota</taxon>
        <taxon>Pezizomycotina</taxon>
        <taxon>Sordariomycetes</taxon>
        <taxon>Hypocreomycetidae</taxon>
        <taxon>Hypocreales</taxon>
        <taxon>Bionectriaceae</taxon>
        <taxon>Emericellopsis</taxon>
    </lineage>
</organism>